<evidence type="ECO:0000313" key="5">
    <source>
        <dbReference type="EMBL" id="PON66642.1"/>
    </source>
</evidence>
<evidence type="ECO:0000256" key="2">
    <source>
        <dbReference type="ARBA" id="ARBA00023002"/>
    </source>
</evidence>
<evidence type="ECO:0000256" key="3">
    <source>
        <dbReference type="ARBA" id="ARBA00023004"/>
    </source>
</evidence>
<dbReference type="InterPro" id="IPR027443">
    <property type="entry name" value="IPNS-like_sf"/>
</dbReference>
<keyword evidence="3" id="KW-0408">Iron</keyword>
<dbReference type="AlphaFoldDB" id="A0A2P5D018"/>
<evidence type="ECO:0000313" key="6">
    <source>
        <dbReference type="Proteomes" id="UP000237000"/>
    </source>
</evidence>
<dbReference type="InParanoid" id="A0A2P5D018"/>
<dbReference type="EMBL" id="JXTC01000310">
    <property type="protein sequence ID" value="PON66642.1"/>
    <property type="molecule type" value="Genomic_DNA"/>
</dbReference>
<feature type="domain" description="Non-haem dioxygenase N-terminal" evidence="4">
    <location>
        <begin position="63"/>
        <end position="132"/>
    </location>
</feature>
<dbReference type="Gene3D" id="2.60.120.330">
    <property type="entry name" value="B-lactam Antibiotic, Isopenicillin N Synthase, Chain"/>
    <property type="match status" value="1"/>
</dbReference>
<dbReference type="PANTHER" id="PTHR10209:SF859">
    <property type="entry name" value="OS03G0690500 PROTEIN"/>
    <property type="match status" value="1"/>
</dbReference>
<name>A0A2P5D018_TREOI</name>
<dbReference type="STRING" id="63057.A0A2P5D018"/>
<sequence length="156" mass="17691">MDISNGDPDLDSERMKELKAFDDTKRSVKGLVDAEIVNIPKMFVRSAEELAEDLARPKSQAGIPVIDLDGLLTNDRRRKIIVDQVRIASENWGFFQVMNHGIPVGVLDNLMAGIRKFNEQDIDAKKEFYSREYQTRAVPQRIALCLQVILSEQSSK</sequence>
<dbReference type="InterPro" id="IPR026992">
    <property type="entry name" value="DIOX_N"/>
</dbReference>
<dbReference type="SUPFAM" id="SSF51197">
    <property type="entry name" value="Clavaminate synthase-like"/>
    <property type="match status" value="1"/>
</dbReference>
<keyword evidence="1" id="KW-0479">Metal-binding</keyword>
<comment type="caution">
    <text evidence="5">The sequence shown here is derived from an EMBL/GenBank/DDBJ whole genome shotgun (WGS) entry which is preliminary data.</text>
</comment>
<dbReference type="OrthoDB" id="1194397at2759"/>
<dbReference type="Proteomes" id="UP000237000">
    <property type="component" value="Unassembled WGS sequence"/>
</dbReference>
<protein>
    <submittedName>
        <fullName evidence="5">Isopenicillin N synthase-like</fullName>
    </submittedName>
</protein>
<keyword evidence="2" id="KW-0560">Oxidoreductase</keyword>
<organism evidence="5 6">
    <name type="scientific">Trema orientale</name>
    <name type="common">Charcoal tree</name>
    <name type="synonym">Celtis orientalis</name>
    <dbReference type="NCBI Taxonomy" id="63057"/>
    <lineage>
        <taxon>Eukaryota</taxon>
        <taxon>Viridiplantae</taxon>
        <taxon>Streptophyta</taxon>
        <taxon>Embryophyta</taxon>
        <taxon>Tracheophyta</taxon>
        <taxon>Spermatophyta</taxon>
        <taxon>Magnoliopsida</taxon>
        <taxon>eudicotyledons</taxon>
        <taxon>Gunneridae</taxon>
        <taxon>Pentapetalae</taxon>
        <taxon>rosids</taxon>
        <taxon>fabids</taxon>
        <taxon>Rosales</taxon>
        <taxon>Cannabaceae</taxon>
        <taxon>Trema</taxon>
    </lineage>
</organism>
<dbReference type="GO" id="GO:0016491">
    <property type="term" value="F:oxidoreductase activity"/>
    <property type="evidence" value="ECO:0007669"/>
    <property type="project" value="UniProtKB-KW"/>
</dbReference>
<evidence type="ECO:0000256" key="1">
    <source>
        <dbReference type="ARBA" id="ARBA00022723"/>
    </source>
</evidence>
<gene>
    <name evidence="5" type="ORF">TorRG33x02_267040</name>
</gene>
<evidence type="ECO:0000259" key="4">
    <source>
        <dbReference type="Pfam" id="PF14226"/>
    </source>
</evidence>
<proteinExistence type="predicted"/>
<dbReference type="Pfam" id="PF14226">
    <property type="entry name" value="DIOX_N"/>
    <property type="match status" value="1"/>
</dbReference>
<reference evidence="6" key="1">
    <citation type="submission" date="2016-06" db="EMBL/GenBank/DDBJ databases">
        <title>Parallel loss of symbiosis genes in relatives of nitrogen-fixing non-legume Parasponia.</title>
        <authorList>
            <person name="Van Velzen R."/>
            <person name="Holmer R."/>
            <person name="Bu F."/>
            <person name="Rutten L."/>
            <person name="Van Zeijl A."/>
            <person name="Liu W."/>
            <person name="Santuari L."/>
            <person name="Cao Q."/>
            <person name="Sharma T."/>
            <person name="Shen D."/>
            <person name="Roswanjaya Y."/>
            <person name="Wardhani T."/>
            <person name="Kalhor M.S."/>
            <person name="Jansen J."/>
            <person name="Van den Hoogen J."/>
            <person name="Gungor B."/>
            <person name="Hartog M."/>
            <person name="Hontelez J."/>
            <person name="Verver J."/>
            <person name="Yang W.-C."/>
            <person name="Schijlen E."/>
            <person name="Repin R."/>
            <person name="Schilthuizen M."/>
            <person name="Schranz E."/>
            <person name="Heidstra R."/>
            <person name="Miyata K."/>
            <person name="Fedorova E."/>
            <person name="Kohlen W."/>
            <person name="Bisseling T."/>
            <person name="Smit S."/>
            <person name="Geurts R."/>
        </authorList>
    </citation>
    <scope>NUCLEOTIDE SEQUENCE [LARGE SCALE GENOMIC DNA]</scope>
    <source>
        <strain evidence="6">cv. RG33-2</strain>
    </source>
</reference>
<keyword evidence="6" id="KW-1185">Reference proteome</keyword>
<dbReference type="GO" id="GO:0046872">
    <property type="term" value="F:metal ion binding"/>
    <property type="evidence" value="ECO:0007669"/>
    <property type="project" value="UniProtKB-KW"/>
</dbReference>
<dbReference type="PANTHER" id="PTHR10209">
    <property type="entry name" value="OXIDOREDUCTASE, 2OG-FE II OXYGENASE FAMILY PROTEIN"/>
    <property type="match status" value="1"/>
</dbReference>
<accession>A0A2P5D018</accession>